<evidence type="ECO:0000313" key="2">
    <source>
        <dbReference type="Proteomes" id="UP001055879"/>
    </source>
</evidence>
<keyword evidence="2" id="KW-1185">Reference proteome</keyword>
<comment type="caution">
    <text evidence="1">The sequence shown here is derived from an EMBL/GenBank/DDBJ whole genome shotgun (WGS) entry which is preliminary data.</text>
</comment>
<accession>A0ACB8Y638</accession>
<name>A0ACB8Y638_ARCLA</name>
<protein>
    <submittedName>
        <fullName evidence="1">Uncharacterized protein</fullName>
    </submittedName>
</protein>
<proteinExistence type="predicted"/>
<reference evidence="2" key="1">
    <citation type="journal article" date="2022" name="Mol. Ecol. Resour.">
        <title>The genomes of chicory, endive, great burdock and yacon provide insights into Asteraceae palaeo-polyploidization history and plant inulin production.</title>
        <authorList>
            <person name="Fan W."/>
            <person name="Wang S."/>
            <person name="Wang H."/>
            <person name="Wang A."/>
            <person name="Jiang F."/>
            <person name="Liu H."/>
            <person name="Zhao H."/>
            <person name="Xu D."/>
            <person name="Zhang Y."/>
        </authorList>
    </citation>
    <scope>NUCLEOTIDE SEQUENCE [LARGE SCALE GENOMIC DNA]</scope>
    <source>
        <strain evidence="2">cv. Niubang</strain>
    </source>
</reference>
<reference evidence="1 2" key="2">
    <citation type="journal article" date="2022" name="Mol. Ecol. Resour.">
        <title>The genomes of chicory, endive, great burdock and yacon provide insights into Asteraceae paleo-polyploidization history and plant inulin production.</title>
        <authorList>
            <person name="Fan W."/>
            <person name="Wang S."/>
            <person name="Wang H."/>
            <person name="Wang A."/>
            <person name="Jiang F."/>
            <person name="Liu H."/>
            <person name="Zhao H."/>
            <person name="Xu D."/>
            <person name="Zhang Y."/>
        </authorList>
    </citation>
    <scope>NUCLEOTIDE SEQUENCE [LARGE SCALE GENOMIC DNA]</scope>
    <source>
        <strain evidence="2">cv. Niubang</strain>
    </source>
</reference>
<dbReference type="Proteomes" id="UP001055879">
    <property type="component" value="Linkage Group LG13"/>
</dbReference>
<organism evidence="1 2">
    <name type="scientific">Arctium lappa</name>
    <name type="common">Greater burdock</name>
    <name type="synonym">Lappa major</name>
    <dbReference type="NCBI Taxonomy" id="4217"/>
    <lineage>
        <taxon>Eukaryota</taxon>
        <taxon>Viridiplantae</taxon>
        <taxon>Streptophyta</taxon>
        <taxon>Embryophyta</taxon>
        <taxon>Tracheophyta</taxon>
        <taxon>Spermatophyta</taxon>
        <taxon>Magnoliopsida</taxon>
        <taxon>eudicotyledons</taxon>
        <taxon>Gunneridae</taxon>
        <taxon>Pentapetalae</taxon>
        <taxon>asterids</taxon>
        <taxon>campanulids</taxon>
        <taxon>Asterales</taxon>
        <taxon>Asteraceae</taxon>
        <taxon>Carduoideae</taxon>
        <taxon>Cardueae</taxon>
        <taxon>Arctiinae</taxon>
        <taxon>Arctium</taxon>
    </lineage>
</organism>
<dbReference type="EMBL" id="CM042059">
    <property type="protein sequence ID" value="KAI3680553.1"/>
    <property type="molecule type" value="Genomic_DNA"/>
</dbReference>
<sequence>MTREVANGTYTENSNQKKVAEEVLKHQNVEVVAEVYTFRDVANATENFNPELLVGKGGFGRVYKGHIGHKNQLVAVKQLDMIGVQGNREFLAEVLTLSRVHHPNLVNLVGYCAHGHQRLLVYEYMKNGSLEDHLFDLDENTAPLDWHTRMSIAKGVTKGLEYLHDVADPPVIYRDLKSANVLLDDDMNPKLSDFGLNKFAPREGEDHMSARVMGTYGYCSPEYAMTGELTTKSDVYSFGVVFLELISGRRVIDDTRPTEEENLVIWAKPLFKDPSKFPMVADPLLNENYPIKSLHQAVAIAAMCLQDEASTRPYMSDVVVALDYLAMLQDHDE</sequence>
<evidence type="ECO:0000313" key="1">
    <source>
        <dbReference type="EMBL" id="KAI3680553.1"/>
    </source>
</evidence>
<gene>
    <name evidence="1" type="ORF">L6452_35326</name>
</gene>